<gene>
    <name evidence="10" type="primary">CATL_2</name>
    <name evidence="10" type="ORF">g.54933</name>
</gene>
<dbReference type="InterPro" id="IPR025660">
    <property type="entry name" value="Pept_his_AS"/>
</dbReference>
<dbReference type="CDD" id="cd02248">
    <property type="entry name" value="Peptidase_C1A"/>
    <property type="match status" value="1"/>
</dbReference>
<dbReference type="SMART" id="SM00848">
    <property type="entry name" value="Inhibitor_I29"/>
    <property type="match status" value="1"/>
</dbReference>
<organism evidence="10">
    <name type="scientific">Lygus hesperus</name>
    <name type="common">Western plant bug</name>
    <dbReference type="NCBI Taxonomy" id="30085"/>
    <lineage>
        <taxon>Eukaryota</taxon>
        <taxon>Metazoa</taxon>
        <taxon>Ecdysozoa</taxon>
        <taxon>Arthropoda</taxon>
        <taxon>Hexapoda</taxon>
        <taxon>Insecta</taxon>
        <taxon>Pterygota</taxon>
        <taxon>Neoptera</taxon>
        <taxon>Paraneoptera</taxon>
        <taxon>Hemiptera</taxon>
        <taxon>Heteroptera</taxon>
        <taxon>Panheteroptera</taxon>
        <taxon>Cimicomorpha</taxon>
        <taxon>Miridae</taxon>
        <taxon>Mirini</taxon>
        <taxon>Lygus</taxon>
    </lineage>
</organism>
<accession>A0A146KTK6</accession>
<dbReference type="PROSITE" id="PS00639">
    <property type="entry name" value="THIOL_PROTEASE_HIS"/>
    <property type="match status" value="1"/>
</dbReference>
<keyword evidence="2" id="KW-0645">Protease</keyword>
<evidence type="ECO:0000256" key="2">
    <source>
        <dbReference type="ARBA" id="ARBA00022670"/>
    </source>
</evidence>
<protein>
    <submittedName>
        <fullName evidence="10">Cathepsin L</fullName>
    </submittedName>
</protein>
<keyword evidence="5" id="KW-0865">Zymogen</keyword>
<dbReference type="InterPro" id="IPR013201">
    <property type="entry name" value="Prot_inhib_I29"/>
</dbReference>
<dbReference type="Pfam" id="PF08246">
    <property type="entry name" value="Inhibitor_I29"/>
    <property type="match status" value="1"/>
</dbReference>
<evidence type="ECO:0000259" key="9">
    <source>
        <dbReference type="SMART" id="SM00848"/>
    </source>
</evidence>
<keyword evidence="6" id="KW-1015">Disulfide bond</keyword>
<comment type="similarity">
    <text evidence="1">Belongs to the peptidase C1 family.</text>
</comment>
<evidence type="ECO:0000256" key="1">
    <source>
        <dbReference type="ARBA" id="ARBA00008455"/>
    </source>
</evidence>
<evidence type="ECO:0000256" key="5">
    <source>
        <dbReference type="ARBA" id="ARBA00023145"/>
    </source>
</evidence>
<evidence type="ECO:0000256" key="7">
    <source>
        <dbReference type="SAM" id="SignalP"/>
    </source>
</evidence>
<name>A0A146KTK6_LYGHE</name>
<dbReference type="EMBL" id="GDHC01018786">
    <property type="protein sequence ID" value="JAP99842.1"/>
    <property type="molecule type" value="Transcribed_RNA"/>
</dbReference>
<dbReference type="SUPFAM" id="SSF54001">
    <property type="entry name" value="Cysteine proteinases"/>
    <property type="match status" value="1"/>
</dbReference>
<keyword evidence="7" id="KW-0732">Signal</keyword>
<evidence type="ECO:0000256" key="4">
    <source>
        <dbReference type="ARBA" id="ARBA00022807"/>
    </source>
</evidence>
<dbReference type="Gene3D" id="3.90.70.10">
    <property type="entry name" value="Cysteine proteinases"/>
    <property type="match status" value="1"/>
</dbReference>
<dbReference type="PANTHER" id="PTHR12411">
    <property type="entry name" value="CYSTEINE PROTEASE FAMILY C1-RELATED"/>
    <property type="match status" value="1"/>
</dbReference>
<dbReference type="FunFam" id="3.90.70.10:FF:000006">
    <property type="entry name" value="Cathepsin S"/>
    <property type="match status" value="1"/>
</dbReference>
<feature type="domain" description="Cathepsin propeptide inhibitor" evidence="9">
    <location>
        <begin position="129"/>
        <end position="189"/>
    </location>
</feature>
<evidence type="ECO:0000256" key="6">
    <source>
        <dbReference type="ARBA" id="ARBA00023157"/>
    </source>
</evidence>
<keyword evidence="3" id="KW-0378">Hydrolase</keyword>
<dbReference type="PRINTS" id="PR00705">
    <property type="entry name" value="PAPAIN"/>
</dbReference>
<dbReference type="PROSITE" id="PS00640">
    <property type="entry name" value="THIOL_PROTEASE_ASN"/>
    <property type="match status" value="1"/>
</dbReference>
<feature type="chain" id="PRO_5018684137" evidence="7">
    <location>
        <begin position="24"/>
        <end position="436"/>
    </location>
</feature>
<dbReference type="InterPro" id="IPR038765">
    <property type="entry name" value="Papain-like_cys_pep_sf"/>
</dbReference>
<dbReference type="InterPro" id="IPR000668">
    <property type="entry name" value="Peptidase_C1A_C"/>
</dbReference>
<dbReference type="GO" id="GO:0006508">
    <property type="term" value="P:proteolysis"/>
    <property type="evidence" value="ECO:0007669"/>
    <property type="project" value="UniProtKB-KW"/>
</dbReference>
<dbReference type="InterPro" id="IPR039417">
    <property type="entry name" value="Peptidase_C1A_papain-like"/>
</dbReference>
<dbReference type="AlphaFoldDB" id="A0A146KTK6"/>
<dbReference type="InterPro" id="IPR000169">
    <property type="entry name" value="Pept_cys_AS"/>
</dbReference>
<evidence type="ECO:0000313" key="10">
    <source>
        <dbReference type="EMBL" id="JAP99842.1"/>
    </source>
</evidence>
<reference evidence="10" key="1">
    <citation type="journal article" date="2016" name="Gigascience">
        <title>De novo construction of an expanded transcriptome assembly for the western tarnished plant bug, Lygus hesperus.</title>
        <authorList>
            <person name="Tassone E.E."/>
            <person name="Geib S.M."/>
            <person name="Hall B."/>
            <person name="Fabrick J.A."/>
            <person name="Brent C.S."/>
            <person name="Hull J.J."/>
        </authorList>
    </citation>
    <scope>NUCLEOTIDE SEQUENCE</scope>
</reference>
<proteinExistence type="inferred from homology"/>
<dbReference type="SMART" id="SM00645">
    <property type="entry name" value="Pept_C1"/>
    <property type="match status" value="1"/>
</dbReference>
<sequence length="436" mass="48635">MMNSSFKMTGGLVLLLLVRLSLGSAPLSVNNEITANDNSVDVSNYVDDPTEEVANEVNYSAEIPSEDRGRHDDFFEVKAKCGKMFGSKKTTLGSVSWSAKYEEISKEIQLFAEKCKTLGEGVPNPDNEWENYKAEHGKSYSSSKEDKMRRKLYFRRKADIDAHNARYKQGLTSYSMKLNHFSDMHPEEMEQTLGKLTEVFLNDTDNFITSYYTPSNLSIPASVDWRRKGLVTSVKNQGNCGSCWAFSTVGGIEGQWKKHKGRLVSLSPQQLVDCSYSSPNKGCNGGNVGVALKDIMKQGGIESEQAYPYRSGNGQRYRCRFDRRKVAATVRGWVNVPSGNEGALADCVANKGPTSAMIVVTQPFFHYHQGVFDDPPCRSKSYHAILVVGYGRQRGRDYWLIKNSWGTGWGQGGFGLMSRNRNNQCIIASYANVPQV</sequence>
<dbReference type="GO" id="GO:0008234">
    <property type="term" value="F:cysteine-type peptidase activity"/>
    <property type="evidence" value="ECO:0007669"/>
    <property type="project" value="UniProtKB-KW"/>
</dbReference>
<dbReference type="Pfam" id="PF00112">
    <property type="entry name" value="Peptidase_C1"/>
    <property type="match status" value="1"/>
</dbReference>
<dbReference type="InterPro" id="IPR013128">
    <property type="entry name" value="Peptidase_C1A"/>
</dbReference>
<dbReference type="PROSITE" id="PS00139">
    <property type="entry name" value="THIOL_PROTEASE_CYS"/>
    <property type="match status" value="1"/>
</dbReference>
<evidence type="ECO:0000256" key="3">
    <source>
        <dbReference type="ARBA" id="ARBA00022801"/>
    </source>
</evidence>
<dbReference type="InterPro" id="IPR025661">
    <property type="entry name" value="Pept_asp_AS"/>
</dbReference>
<feature type="signal peptide" evidence="7">
    <location>
        <begin position="1"/>
        <end position="23"/>
    </location>
</feature>
<evidence type="ECO:0000259" key="8">
    <source>
        <dbReference type="SMART" id="SM00645"/>
    </source>
</evidence>
<keyword evidence="4" id="KW-0788">Thiol protease</keyword>
<feature type="domain" description="Peptidase C1A papain C-terminal" evidence="8">
    <location>
        <begin position="219"/>
        <end position="435"/>
    </location>
</feature>